<dbReference type="Proteomes" id="UP000029224">
    <property type="component" value="Unassembled WGS sequence"/>
</dbReference>
<sequence>MKKSFSAKLFGLLIVLFSLSGCVSYSITEQEMTDYLNQNLKLEQAVGIEDMLYAKVSVDDLKVNIGRSDKDRVAVFANTTAELHMMNQPEINLDLDIEFSAIPSYKKETGEVFLKSLRLERLDEDGSVLTPEIRQLIKPAVALIGNAVSNYPVYQLDETTVKQSLLKSSSPEVKVEDNKLVIDFLSRPRFLKH</sequence>
<accession>A0A090T1J4</accession>
<feature type="signal peptide" evidence="1">
    <location>
        <begin position="1"/>
        <end position="20"/>
    </location>
</feature>
<dbReference type="OrthoDB" id="5688063at2"/>
<dbReference type="Gene3D" id="3.15.10.40">
    <property type="entry name" value="Uncharacterised protein PF07273, DUF1439"/>
    <property type="match status" value="1"/>
</dbReference>
<keyword evidence="3" id="KW-1185">Reference proteome</keyword>
<dbReference type="EMBL" id="BBMT01000004">
    <property type="protein sequence ID" value="GAL33851.1"/>
    <property type="molecule type" value="Genomic_DNA"/>
</dbReference>
<dbReference type="InterPro" id="IPR010835">
    <property type="entry name" value="DUF1439"/>
</dbReference>
<protein>
    <recommendedName>
        <fullName evidence="4">Lipoprotein</fullName>
    </recommendedName>
</protein>
<reference evidence="2 3" key="1">
    <citation type="submission" date="2014-09" db="EMBL/GenBank/DDBJ databases">
        <title>Vibrio maritimus JCM 19240. (C210) whole genome shotgun sequence.</title>
        <authorList>
            <person name="Sawabe T."/>
            <person name="Meirelles P."/>
            <person name="Nakanishi M."/>
            <person name="Sayaka M."/>
            <person name="Hattori M."/>
            <person name="Ohkuma M."/>
        </authorList>
    </citation>
    <scope>NUCLEOTIDE SEQUENCE [LARGE SCALE GENOMIC DNA]</scope>
    <source>
        <strain evidence="2 3">JCM 19240</strain>
    </source>
</reference>
<name>A0A090T1J4_9VIBR</name>
<feature type="chain" id="PRO_5001863757" description="Lipoprotein" evidence="1">
    <location>
        <begin position="21"/>
        <end position="193"/>
    </location>
</feature>
<proteinExistence type="predicted"/>
<dbReference type="PROSITE" id="PS51257">
    <property type="entry name" value="PROKAR_LIPOPROTEIN"/>
    <property type="match status" value="1"/>
</dbReference>
<comment type="caution">
    <text evidence="2">The sequence shown here is derived from an EMBL/GenBank/DDBJ whole genome shotgun (WGS) entry which is preliminary data.</text>
</comment>
<reference evidence="2 3" key="2">
    <citation type="submission" date="2014-09" db="EMBL/GenBank/DDBJ databases">
        <authorList>
            <consortium name="NBRP consortium"/>
            <person name="Sawabe T."/>
            <person name="Meirelles P."/>
            <person name="Nakanishi M."/>
            <person name="Sayaka M."/>
            <person name="Hattori M."/>
            <person name="Ohkuma M."/>
        </authorList>
    </citation>
    <scope>NUCLEOTIDE SEQUENCE [LARGE SCALE GENOMIC DNA]</scope>
    <source>
        <strain evidence="2 3">JCM 19240</strain>
    </source>
</reference>
<keyword evidence="1" id="KW-0732">Signal</keyword>
<gene>
    <name evidence="2" type="ORF">JCM19240_759</name>
</gene>
<organism evidence="2 3">
    <name type="scientific">Vibrio maritimus</name>
    <dbReference type="NCBI Taxonomy" id="990268"/>
    <lineage>
        <taxon>Bacteria</taxon>
        <taxon>Pseudomonadati</taxon>
        <taxon>Pseudomonadota</taxon>
        <taxon>Gammaproteobacteria</taxon>
        <taxon>Vibrionales</taxon>
        <taxon>Vibrionaceae</taxon>
        <taxon>Vibrio</taxon>
    </lineage>
</organism>
<dbReference type="AlphaFoldDB" id="A0A090T1J4"/>
<evidence type="ECO:0000313" key="3">
    <source>
        <dbReference type="Proteomes" id="UP000029224"/>
    </source>
</evidence>
<dbReference type="Pfam" id="PF07273">
    <property type="entry name" value="DUF1439"/>
    <property type="match status" value="1"/>
</dbReference>
<evidence type="ECO:0000313" key="2">
    <source>
        <dbReference type="EMBL" id="GAL33851.1"/>
    </source>
</evidence>
<evidence type="ECO:0008006" key="4">
    <source>
        <dbReference type="Google" id="ProtNLM"/>
    </source>
</evidence>
<evidence type="ECO:0000256" key="1">
    <source>
        <dbReference type="SAM" id="SignalP"/>
    </source>
</evidence>